<organism evidence="1 2">
    <name type="scientific">Albula goreensis</name>
    <dbReference type="NCBI Taxonomy" id="1534307"/>
    <lineage>
        <taxon>Eukaryota</taxon>
        <taxon>Metazoa</taxon>
        <taxon>Chordata</taxon>
        <taxon>Craniata</taxon>
        <taxon>Vertebrata</taxon>
        <taxon>Euteleostomi</taxon>
        <taxon>Actinopterygii</taxon>
        <taxon>Neopterygii</taxon>
        <taxon>Teleostei</taxon>
        <taxon>Albuliformes</taxon>
        <taxon>Albulidae</taxon>
        <taxon>Albula</taxon>
    </lineage>
</organism>
<protein>
    <submittedName>
        <fullName evidence="1">Uncharacterized protein</fullName>
    </submittedName>
</protein>
<dbReference type="AlphaFoldDB" id="A0A8T3DLP0"/>
<gene>
    <name evidence="1" type="ORF">AGOR_G00103710</name>
</gene>
<comment type="caution">
    <text evidence="1">The sequence shown here is derived from an EMBL/GenBank/DDBJ whole genome shotgun (WGS) entry which is preliminary data.</text>
</comment>
<evidence type="ECO:0000313" key="1">
    <source>
        <dbReference type="EMBL" id="KAI1895185.1"/>
    </source>
</evidence>
<dbReference type="EMBL" id="JAERUA010000009">
    <property type="protein sequence ID" value="KAI1895185.1"/>
    <property type="molecule type" value="Genomic_DNA"/>
</dbReference>
<accession>A0A8T3DLP0</accession>
<name>A0A8T3DLP0_9TELE</name>
<dbReference type="Proteomes" id="UP000829720">
    <property type="component" value="Unassembled WGS sequence"/>
</dbReference>
<keyword evidence="2" id="KW-1185">Reference proteome</keyword>
<evidence type="ECO:0000313" key="2">
    <source>
        <dbReference type="Proteomes" id="UP000829720"/>
    </source>
</evidence>
<reference evidence="1" key="1">
    <citation type="submission" date="2021-01" db="EMBL/GenBank/DDBJ databases">
        <authorList>
            <person name="Zahm M."/>
            <person name="Roques C."/>
            <person name="Cabau C."/>
            <person name="Klopp C."/>
            <person name="Donnadieu C."/>
            <person name="Jouanno E."/>
            <person name="Lampietro C."/>
            <person name="Louis A."/>
            <person name="Herpin A."/>
            <person name="Echchiki A."/>
            <person name="Berthelot C."/>
            <person name="Parey E."/>
            <person name="Roest-Crollius H."/>
            <person name="Braasch I."/>
            <person name="Postlethwait J."/>
            <person name="Bobe J."/>
            <person name="Montfort J."/>
            <person name="Bouchez O."/>
            <person name="Begum T."/>
            <person name="Mejri S."/>
            <person name="Adams A."/>
            <person name="Chen W.-J."/>
            <person name="Guiguen Y."/>
        </authorList>
    </citation>
    <scope>NUCLEOTIDE SEQUENCE</scope>
    <source>
        <tissue evidence="1">Blood</tissue>
    </source>
</reference>
<proteinExistence type="predicted"/>
<sequence>MKKKSPLIMSVFWTFKKKKNQDRVQYISTAHLEHIWCNNTLQRILPKTHTKVNNWVIVARKNSLCHINHMDTTYCLMGRSCDHIIIFTAIHVITYIHVFVVQTVAPCEIQVIVFLQGRCPPGKHLWSYRGFCSPG</sequence>